<evidence type="ECO:0000256" key="8">
    <source>
        <dbReference type="ARBA" id="ARBA00019357"/>
    </source>
</evidence>
<comment type="cofactor">
    <cofactor evidence="1">
        <name>Mg(2+)</name>
        <dbReference type="ChEBI" id="CHEBI:18420"/>
    </cofactor>
</comment>
<evidence type="ECO:0000256" key="6">
    <source>
        <dbReference type="ARBA" id="ARBA00013023"/>
    </source>
</evidence>
<evidence type="ECO:0000256" key="14">
    <source>
        <dbReference type="ARBA" id="ARBA00022909"/>
    </source>
</evidence>
<dbReference type="PANTHER" id="PTHR11136">
    <property type="entry name" value="FOLYLPOLYGLUTAMATE SYNTHASE-RELATED"/>
    <property type="match status" value="1"/>
</dbReference>
<evidence type="ECO:0000256" key="7">
    <source>
        <dbReference type="ARBA" id="ARBA00013025"/>
    </source>
</evidence>
<evidence type="ECO:0000256" key="22">
    <source>
        <dbReference type="PIRNR" id="PIRNR001563"/>
    </source>
</evidence>
<keyword evidence="14" id="KW-0289">Folate biosynthesis</keyword>
<dbReference type="InterPro" id="IPR001645">
    <property type="entry name" value="Folylpolyglutamate_synth"/>
</dbReference>
<evidence type="ECO:0000256" key="10">
    <source>
        <dbReference type="ARBA" id="ARBA00022723"/>
    </source>
</evidence>
<evidence type="ECO:0000259" key="24">
    <source>
        <dbReference type="Pfam" id="PF08245"/>
    </source>
</evidence>
<dbReference type="Pfam" id="PF08245">
    <property type="entry name" value="Mur_ligase_M"/>
    <property type="match status" value="1"/>
</dbReference>
<dbReference type="EC" id="6.3.2.12" evidence="6"/>
<dbReference type="InterPro" id="IPR004101">
    <property type="entry name" value="Mur_ligase_C"/>
</dbReference>
<dbReference type="EC" id="6.3.2.17" evidence="7"/>
<feature type="domain" description="Mur ligase C-terminal" evidence="23">
    <location>
        <begin position="288"/>
        <end position="398"/>
    </location>
</feature>
<dbReference type="FunFam" id="3.40.1190.10:FF:000011">
    <property type="entry name" value="Folylpolyglutamate synthase/dihydrofolate synthase"/>
    <property type="match status" value="1"/>
</dbReference>
<evidence type="ECO:0000256" key="19">
    <source>
        <dbReference type="ARBA" id="ARBA00047808"/>
    </source>
</evidence>
<dbReference type="InterPro" id="IPR036615">
    <property type="entry name" value="Mur_ligase_C_dom_sf"/>
</dbReference>
<evidence type="ECO:0000256" key="11">
    <source>
        <dbReference type="ARBA" id="ARBA00022741"/>
    </source>
</evidence>
<dbReference type="AlphaFoldDB" id="A0A2X2X9M1"/>
<dbReference type="Gene3D" id="3.90.190.20">
    <property type="entry name" value="Mur ligase, C-terminal domain"/>
    <property type="match status" value="1"/>
</dbReference>
<evidence type="ECO:0000313" key="27">
    <source>
        <dbReference type="Proteomes" id="UP000199426"/>
    </source>
</evidence>
<dbReference type="PROSITE" id="PS01012">
    <property type="entry name" value="FOLYLPOLYGLU_SYNT_2"/>
    <property type="match status" value="1"/>
</dbReference>
<proteinExistence type="inferred from homology"/>
<comment type="catalytic activity">
    <reaction evidence="19">
        <text>10-formyltetrahydrofolyl-(gamma-L-Glu)(n) + L-glutamate + ATP = 10-formyltetrahydrofolyl-(gamma-L-Glu)(n+1) + ADP + phosphate + H(+)</text>
        <dbReference type="Rhea" id="RHEA:51904"/>
        <dbReference type="Rhea" id="RHEA-COMP:13088"/>
        <dbReference type="Rhea" id="RHEA-COMP:14300"/>
        <dbReference type="ChEBI" id="CHEBI:15378"/>
        <dbReference type="ChEBI" id="CHEBI:29985"/>
        <dbReference type="ChEBI" id="CHEBI:30616"/>
        <dbReference type="ChEBI" id="CHEBI:43474"/>
        <dbReference type="ChEBI" id="CHEBI:134413"/>
        <dbReference type="ChEBI" id="CHEBI:456216"/>
        <dbReference type="EC" id="6.3.2.17"/>
    </reaction>
</comment>
<evidence type="ECO:0000256" key="4">
    <source>
        <dbReference type="ARBA" id="ARBA00005150"/>
    </source>
</evidence>
<keyword evidence="12 22" id="KW-0067">ATP-binding</keyword>
<dbReference type="STRING" id="445960.SAMN05421542_1650"/>
<protein>
    <recommendedName>
        <fullName evidence="8">Dihydrofolate synthase/folylpolyglutamate synthase</fullName>
        <ecNumber evidence="6">6.3.2.12</ecNumber>
        <ecNumber evidence="7">6.3.2.17</ecNumber>
    </recommendedName>
    <alternativeName>
        <fullName evidence="17">Folylpoly-gamma-glutamate synthetase-dihydrofolate synthetase</fullName>
    </alternativeName>
    <alternativeName>
        <fullName evidence="15">Folylpolyglutamate synthetase</fullName>
    </alternativeName>
    <alternativeName>
        <fullName evidence="16">Tetrahydrofolylpolyglutamate synthase</fullName>
    </alternativeName>
</protein>
<dbReference type="InterPro" id="IPR036565">
    <property type="entry name" value="Mur-like_cat_sf"/>
</dbReference>
<dbReference type="SUPFAM" id="SSF53623">
    <property type="entry name" value="MurD-like peptide ligases, catalytic domain"/>
    <property type="match status" value="1"/>
</dbReference>
<evidence type="ECO:0000256" key="9">
    <source>
        <dbReference type="ARBA" id="ARBA00022598"/>
    </source>
</evidence>
<comment type="pathway">
    <text evidence="4">Cofactor biosynthesis; tetrahydrofolylpolyglutamate biosynthesis.</text>
</comment>
<accession>A0A2X2X9M1</accession>
<dbReference type="InterPro" id="IPR018109">
    <property type="entry name" value="Folylpolyglutamate_synth_CS"/>
</dbReference>
<dbReference type="GO" id="GO:0046872">
    <property type="term" value="F:metal ion binding"/>
    <property type="evidence" value="ECO:0007669"/>
    <property type="project" value="UniProtKB-KW"/>
</dbReference>
<dbReference type="SUPFAM" id="SSF53244">
    <property type="entry name" value="MurD-like peptide ligases, peptide-binding domain"/>
    <property type="match status" value="1"/>
</dbReference>
<dbReference type="RefSeq" id="WP_089735326.1">
    <property type="nucleotide sequence ID" value="NZ_FNEG01000002.1"/>
</dbReference>
<keyword evidence="27" id="KW-1185">Reference proteome</keyword>
<reference evidence="25 27" key="1">
    <citation type="submission" date="2016-10" db="EMBL/GenBank/DDBJ databases">
        <authorList>
            <person name="Varghese N."/>
            <person name="Submissions S."/>
        </authorList>
    </citation>
    <scope>NUCLEOTIDE SEQUENCE [LARGE SCALE GENOMIC DNA]</scope>
    <source>
        <strain evidence="25 27">DSM 19299</strain>
    </source>
</reference>
<dbReference type="GO" id="GO:0005524">
    <property type="term" value="F:ATP binding"/>
    <property type="evidence" value="ECO:0007669"/>
    <property type="project" value="UniProtKB-KW"/>
</dbReference>
<dbReference type="EMBL" id="FNEG01000002">
    <property type="protein sequence ID" value="SDI66296.1"/>
    <property type="molecule type" value="Genomic_DNA"/>
</dbReference>
<comment type="catalytic activity">
    <reaction evidence="20">
        <text>(6R)-5,10-methylenetetrahydrofolyl-(gamma-L-Glu)(n) + L-glutamate + ATP = (6R)-5,10-methylenetetrahydrofolyl-(gamma-L-Glu)(n+1) + ADP + phosphate + H(+)</text>
        <dbReference type="Rhea" id="RHEA:51912"/>
        <dbReference type="Rhea" id="RHEA-COMP:13257"/>
        <dbReference type="Rhea" id="RHEA-COMP:13258"/>
        <dbReference type="ChEBI" id="CHEBI:15378"/>
        <dbReference type="ChEBI" id="CHEBI:29985"/>
        <dbReference type="ChEBI" id="CHEBI:30616"/>
        <dbReference type="ChEBI" id="CHEBI:43474"/>
        <dbReference type="ChEBI" id="CHEBI:136572"/>
        <dbReference type="ChEBI" id="CHEBI:456216"/>
        <dbReference type="EC" id="6.3.2.17"/>
    </reaction>
</comment>
<comment type="catalytic activity">
    <reaction evidence="21">
        <text>7,8-dihydropteroate + L-glutamate + ATP = 7,8-dihydrofolate + ADP + phosphate + H(+)</text>
        <dbReference type="Rhea" id="RHEA:23584"/>
        <dbReference type="ChEBI" id="CHEBI:15378"/>
        <dbReference type="ChEBI" id="CHEBI:17839"/>
        <dbReference type="ChEBI" id="CHEBI:29985"/>
        <dbReference type="ChEBI" id="CHEBI:30616"/>
        <dbReference type="ChEBI" id="CHEBI:43474"/>
        <dbReference type="ChEBI" id="CHEBI:57451"/>
        <dbReference type="ChEBI" id="CHEBI:456216"/>
        <dbReference type="EC" id="6.3.2.12"/>
    </reaction>
</comment>
<dbReference type="GO" id="GO:0046656">
    <property type="term" value="P:folic acid biosynthetic process"/>
    <property type="evidence" value="ECO:0007669"/>
    <property type="project" value="UniProtKB-KW"/>
</dbReference>
<evidence type="ECO:0000259" key="23">
    <source>
        <dbReference type="Pfam" id="PF02875"/>
    </source>
</evidence>
<evidence type="ECO:0000256" key="18">
    <source>
        <dbReference type="ARBA" id="ARBA00047493"/>
    </source>
</evidence>
<dbReference type="Proteomes" id="UP000199426">
    <property type="component" value="Unassembled WGS sequence"/>
</dbReference>
<evidence type="ECO:0000256" key="3">
    <source>
        <dbReference type="ARBA" id="ARBA00004799"/>
    </source>
</evidence>
<dbReference type="InterPro" id="IPR013221">
    <property type="entry name" value="Mur_ligase_cen"/>
</dbReference>
<name>A0A2X2X9M1_CHRJE</name>
<dbReference type="GO" id="GO:0008841">
    <property type="term" value="F:dihydrofolate synthase activity"/>
    <property type="evidence" value="ECO:0007669"/>
    <property type="project" value="UniProtKB-EC"/>
</dbReference>
<dbReference type="GO" id="GO:0005737">
    <property type="term" value="C:cytoplasm"/>
    <property type="evidence" value="ECO:0007669"/>
    <property type="project" value="TreeGrafter"/>
</dbReference>
<dbReference type="Proteomes" id="UP000251670">
    <property type="component" value="Unassembled WGS sequence"/>
</dbReference>
<dbReference type="Pfam" id="PF02875">
    <property type="entry name" value="Mur_ligase_C"/>
    <property type="match status" value="1"/>
</dbReference>
<evidence type="ECO:0000256" key="12">
    <source>
        <dbReference type="ARBA" id="ARBA00022840"/>
    </source>
</evidence>
<keyword evidence="11 22" id="KW-0547">Nucleotide-binding</keyword>
<evidence type="ECO:0000256" key="20">
    <source>
        <dbReference type="ARBA" id="ARBA00049035"/>
    </source>
</evidence>
<dbReference type="PIRSF" id="PIRSF001563">
    <property type="entry name" value="Folylpolyglu_synth"/>
    <property type="match status" value="1"/>
</dbReference>
<dbReference type="EMBL" id="UAWB01000014">
    <property type="protein sequence ID" value="SQB47381.1"/>
    <property type="molecule type" value="Genomic_DNA"/>
</dbReference>
<evidence type="ECO:0000256" key="2">
    <source>
        <dbReference type="ARBA" id="ARBA00002714"/>
    </source>
</evidence>
<keyword evidence="13" id="KW-0460">Magnesium</keyword>
<evidence type="ECO:0000256" key="13">
    <source>
        <dbReference type="ARBA" id="ARBA00022842"/>
    </source>
</evidence>
<dbReference type="GO" id="GO:0004326">
    <property type="term" value="F:tetrahydrofolylpolyglutamate synthase activity"/>
    <property type="evidence" value="ECO:0007669"/>
    <property type="project" value="UniProtKB-EC"/>
</dbReference>
<evidence type="ECO:0000256" key="1">
    <source>
        <dbReference type="ARBA" id="ARBA00001946"/>
    </source>
</evidence>
<dbReference type="NCBIfam" id="TIGR01499">
    <property type="entry name" value="folC"/>
    <property type="match status" value="1"/>
</dbReference>
<evidence type="ECO:0000313" key="28">
    <source>
        <dbReference type="Proteomes" id="UP000251670"/>
    </source>
</evidence>
<keyword evidence="10" id="KW-0479">Metal-binding</keyword>
<comment type="pathway">
    <text evidence="3">Cofactor biosynthesis; tetrahydrofolate biosynthesis; 7,8-dihydrofolate from 2-amino-4-hydroxy-6-hydroxymethyl-7,8-dihydropteridine diphosphate and 4-aminobenzoate: step 2/2.</text>
</comment>
<sequence length="414" mass="47208">MTNEQYQEAIDWLFVQMPNYQIDGQKAYKPGLDNIIKLCAYFGNPQEKIKCIHVGGTNGKGSSSNMLSSILQEAGYKVGLYNSPHLIDFTERIKVDGKNCHKEFVFDFIQKLKNIPEDIKPSFFEFTTIMAFEYFYQQQVDFAIIEVGLGGRLDSTNIIKPLVSAITNVQLDHQNILGDTIEEIAAEKAGIIKKNIPIISGDENEIVKAMITEKAMKEDAPFIDATLLHSDLSSDLKGNYQKKNIRVVLAIVQELRKQDINITDIDLKNGLLNVHQNTGFIGRWFEFSQNPLTICDTGHNQAGLEYVFSQLNSIYRHKHVILGFVNDKKIDEVMNLLPENSEFYFAKPSINRGRHPEDYENLLQEAKIFYKIFNSVQDAYLSAKERCTNEEMIFIGGSNFVVGDFLEKNLKFKE</sequence>
<gene>
    <name evidence="26" type="primary">fgs</name>
    <name evidence="26" type="ORF">NCTC13492_04460</name>
    <name evidence="25" type="ORF">SAMN05421542_1650</name>
</gene>
<comment type="catalytic activity">
    <reaction evidence="18">
        <text>(6S)-5,6,7,8-tetrahydrofolyl-(gamma-L-Glu)(n) + L-glutamate + ATP = (6S)-5,6,7,8-tetrahydrofolyl-(gamma-L-Glu)(n+1) + ADP + phosphate + H(+)</text>
        <dbReference type="Rhea" id="RHEA:10580"/>
        <dbReference type="Rhea" id="RHEA-COMP:14738"/>
        <dbReference type="Rhea" id="RHEA-COMP:14740"/>
        <dbReference type="ChEBI" id="CHEBI:15378"/>
        <dbReference type="ChEBI" id="CHEBI:29985"/>
        <dbReference type="ChEBI" id="CHEBI:30616"/>
        <dbReference type="ChEBI" id="CHEBI:43474"/>
        <dbReference type="ChEBI" id="CHEBI:141005"/>
        <dbReference type="ChEBI" id="CHEBI:456216"/>
        <dbReference type="EC" id="6.3.2.17"/>
    </reaction>
</comment>
<evidence type="ECO:0000256" key="17">
    <source>
        <dbReference type="ARBA" id="ARBA00032510"/>
    </source>
</evidence>
<dbReference type="PROSITE" id="PS01011">
    <property type="entry name" value="FOLYLPOLYGLU_SYNT_1"/>
    <property type="match status" value="1"/>
</dbReference>
<evidence type="ECO:0000313" key="25">
    <source>
        <dbReference type="EMBL" id="SDI66296.1"/>
    </source>
</evidence>
<evidence type="ECO:0000256" key="16">
    <source>
        <dbReference type="ARBA" id="ARBA00030592"/>
    </source>
</evidence>
<dbReference type="OrthoDB" id="9809356at2"/>
<comment type="function">
    <text evidence="2">Functions in two distinct reactions of the de novo folate biosynthetic pathway. Catalyzes the addition of a glutamate residue to dihydropteroate (7,8-dihydropteroate or H2Pte) to form dihydrofolate (7,8-dihydrofolate monoglutamate or H2Pte-Glu). Also catalyzes successive additions of L-glutamate to tetrahydrofolate or 10-formyltetrahydrofolate or 5,10-methylenetetrahydrofolate, leading to folylpolyglutamate derivatives.</text>
</comment>
<evidence type="ECO:0000313" key="26">
    <source>
        <dbReference type="EMBL" id="SQB47381.1"/>
    </source>
</evidence>
<reference evidence="26 28" key="2">
    <citation type="submission" date="2018-06" db="EMBL/GenBank/DDBJ databases">
        <authorList>
            <consortium name="Pathogen Informatics"/>
            <person name="Doyle S."/>
        </authorList>
    </citation>
    <scope>NUCLEOTIDE SEQUENCE [LARGE SCALE GENOMIC DNA]</scope>
    <source>
        <strain evidence="26 28">NCTC13492</strain>
    </source>
</reference>
<dbReference type="PANTHER" id="PTHR11136:SF0">
    <property type="entry name" value="DIHYDROFOLATE SYNTHETASE-RELATED"/>
    <property type="match status" value="1"/>
</dbReference>
<evidence type="ECO:0000256" key="15">
    <source>
        <dbReference type="ARBA" id="ARBA00030048"/>
    </source>
</evidence>
<comment type="similarity">
    <text evidence="5 22">Belongs to the folylpolyglutamate synthase family.</text>
</comment>
<evidence type="ECO:0000256" key="5">
    <source>
        <dbReference type="ARBA" id="ARBA00008276"/>
    </source>
</evidence>
<evidence type="ECO:0000256" key="21">
    <source>
        <dbReference type="ARBA" id="ARBA00049161"/>
    </source>
</evidence>
<keyword evidence="9 22" id="KW-0436">Ligase</keyword>
<feature type="domain" description="Mur ligase central" evidence="24">
    <location>
        <begin position="54"/>
        <end position="213"/>
    </location>
</feature>
<dbReference type="Gene3D" id="3.40.1190.10">
    <property type="entry name" value="Mur-like, catalytic domain"/>
    <property type="match status" value="1"/>
</dbReference>
<organism evidence="26 28">
    <name type="scientific">Chryseobacterium jejuense</name>
    <dbReference type="NCBI Taxonomy" id="445960"/>
    <lineage>
        <taxon>Bacteria</taxon>
        <taxon>Pseudomonadati</taxon>
        <taxon>Bacteroidota</taxon>
        <taxon>Flavobacteriia</taxon>
        <taxon>Flavobacteriales</taxon>
        <taxon>Weeksellaceae</taxon>
        <taxon>Chryseobacterium group</taxon>
        <taxon>Chryseobacterium</taxon>
    </lineage>
</organism>